<sequence>MLKFGKSTYFPRKLQQGLFPNMIETSKETAVQISRKEEAD</sequence>
<dbReference type="HOGENOM" id="CLU_3287154_0_0_9"/>
<dbReference type="EMBL" id="ACCJ01000339">
    <property type="protein sequence ID" value="EEG53767.1"/>
    <property type="molecule type" value="Genomic_DNA"/>
</dbReference>
<gene>
    <name evidence="1" type="ORF">CLOSTASPAR_04172</name>
</gene>
<organism evidence="1 2">
    <name type="scientific">[Clostridium] asparagiforme DSM 15981</name>
    <dbReference type="NCBI Taxonomy" id="518636"/>
    <lineage>
        <taxon>Bacteria</taxon>
        <taxon>Bacillati</taxon>
        <taxon>Bacillota</taxon>
        <taxon>Clostridia</taxon>
        <taxon>Lachnospirales</taxon>
        <taxon>Lachnospiraceae</taxon>
        <taxon>Enterocloster</taxon>
    </lineage>
</organism>
<accession>C0D4H8</accession>
<protein>
    <submittedName>
        <fullName evidence="1">Uncharacterized protein</fullName>
    </submittedName>
</protein>
<proteinExistence type="predicted"/>
<keyword evidence="2" id="KW-1185">Reference proteome</keyword>
<reference evidence="1 2" key="1">
    <citation type="submission" date="2009-02" db="EMBL/GenBank/DDBJ databases">
        <title>Draft genome sequence of Clostridium asparagiforme (DSM 15981).</title>
        <authorList>
            <person name="Sudarsanam P."/>
            <person name="Ley R."/>
            <person name="Guruge J."/>
            <person name="Turnbaugh P.J."/>
            <person name="Mahowald M."/>
            <person name="Liep D."/>
            <person name="Gordon J."/>
        </authorList>
    </citation>
    <scope>NUCLEOTIDE SEQUENCE [LARGE SCALE GENOMIC DNA]</scope>
    <source>
        <strain evidence="1 2">DSM 15981</strain>
    </source>
</reference>
<name>C0D4H8_9FIRM</name>
<evidence type="ECO:0000313" key="1">
    <source>
        <dbReference type="EMBL" id="EEG53767.1"/>
    </source>
</evidence>
<dbReference type="AlphaFoldDB" id="C0D4H8"/>
<dbReference type="Proteomes" id="UP000004756">
    <property type="component" value="Unassembled WGS sequence"/>
</dbReference>
<comment type="caution">
    <text evidence="1">The sequence shown here is derived from an EMBL/GenBank/DDBJ whole genome shotgun (WGS) entry which is preliminary data.</text>
</comment>
<evidence type="ECO:0000313" key="2">
    <source>
        <dbReference type="Proteomes" id="UP000004756"/>
    </source>
</evidence>